<proteinExistence type="predicted"/>
<reference evidence="2 3" key="1">
    <citation type="submission" date="2019-02" db="EMBL/GenBank/DDBJ databases">
        <authorList>
            <person name="Lehtovirta-Morley E L."/>
        </authorList>
    </citation>
    <scope>NUCLEOTIDE SEQUENCE [LARGE SCALE GENOMIC DNA]</scope>
    <source>
        <strain evidence="2">NFRAN1</strain>
    </source>
</reference>
<name>A0A484ICD0_9ARCH</name>
<sequence>MPKIKIIPDTNTKIEDNREPSDNLLEKKDRATAGAIDKKIT</sequence>
<dbReference type="AlphaFoldDB" id="A0A484ICD0"/>
<dbReference type="EMBL" id="LR216287">
    <property type="protein sequence ID" value="VFJ15433.1"/>
    <property type="molecule type" value="Genomic_DNA"/>
</dbReference>
<evidence type="ECO:0000313" key="3">
    <source>
        <dbReference type="Proteomes" id="UP000294299"/>
    </source>
</evidence>
<keyword evidence="3" id="KW-1185">Reference proteome</keyword>
<feature type="compositionally biased region" description="Basic and acidic residues" evidence="1">
    <location>
        <begin position="12"/>
        <end position="41"/>
    </location>
</feature>
<dbReference type="KEGG" id="nfn:NFRAN_3115"/>
<organism evidence="2 3">
    <name type="scientific">Candidatus Nitrosocosmicus franklandianus</name>
    <dbReference type="NCBI Taxonomy" id="1798806"/>
    <lineage>
        <taxon>Archaea</taxon>
        <taxon>Nitrososphaerota</taxon>
        <taxon>Nitrososphaeria</taxon>
        <taxon>Nitrososphaerales</taxon>
        <taxon>Nitrososphaeraceae</taxon>
        <taxon>Candidatus Nitrosocosmicus</taxon>
    </lineage>
</organism>
<gene>
    <name evidence="2" type="ORF">NFRAN_3115</name>
</gene>
<protein>
    <submittedName>
        <fullName evidence="2">Uncharacterized protein</fullName>
    </submittedName>
</protein>
<feature type="region of interest" description="Disordered" evidence="1">
    <location>
        <begin position="1"/>
        <end position="41"/>
    </location>
</feature>
<evidence type="ECO:0000313" key="2">
    <source>
        <dbReference type="EMBL" id="VFJ15433.1"/>
    </source>
</evidence>
<dbReference type="Proteomes" id="UP000294299">
    <property type="component" value="Chromosome NFRAN"/>
</dbReference>
<accession>A0A484ICD0</accession>
<evidence type="ECO:0000256" key="1">
    <source>
        <dbReference type="SAM" id="MobiDB-lite"/>
    </source>
</evidence>